<dbReference type="HOGENOM" id="CLU_2554892_0_0_3"/>
<dbReference type="EMBL" id="CP002059">
    <property type="protein sequence ID" value="ADI65169.1"/>
    <property type="molecule type" value="Genomic_DNA"/>
</dbReference>
<dbReference type="eggNOG" id="COG2940">
    <property type="taxonomic scope" value="Bacteria"/>
</dbReference>
<dbReference type="AlphaFoldDB" id="D7E3K0"/>
<sequence length="82" mass="9624">MNTKTLIVLTDIYQGEEILYDYSTTMSENSWTIVSGCSARNCRKILKAFHYLLDSFKEQYLKLGIVQNFIVREHNLNREVCL</sequence>
<evidence type="ECO:0008006" key="3">
    <source>
        <dbReference type="Google" id="ProtNLM"/>
    </source>
</evidence>
<name>D7E3K0_NOSA0</name>
<evidence type="ECO:0000313" key="1">
    <source>
        <dbReference type="EMBL" id="ADI65169.1"/>
    </source>
</evidence>
<dbReference type="InterPro" id="IPR046341">
    <property type="entry name" value="SET_dom_sf"/>
</dbReference>
<evidence type="ECO:0000313" key="2">
    <source>
        <dbReference type="Proteomes" id="UP000001511"/>
    </source>
</evidence>
<organism evidence="1 2">
    <name type="scientific">Nostoc azollae (strain 0708)</name>
    <name type="common">Anabaena azollae (strain 0708)</name>
    <dbReference type="NCBI Taxonomy" id="551115"/>
    <lineage>
        <taxon>Bacteria</taxon>
        <taxon>Bacillati</taxon>
        <taxon>Cyanobacteriota</taxon>
        <taxon>Cyanophyceae</taxon>
        <taxon>Nostocales</taxon>
        <taxon>Nostocaceae</taxon>
        <taxon>Trichormus</taxon>
    </lineage>
</organism>
<reference evidence="1 2" key="1">
    <citation type="journal article" date="2010" name="PLoS ONE">
        <title>Genome erosion in a nitrogen-fixing vertically transmitted endosymbiotic multicellular cyanobacterium.</title>
        <authorList>
            <person name="Ran L."/>
            <person name="Larsson J."/>
            <person name="Vigil-Stenman T."/>
            <person name="Nylander J.A."/>
            <person name="Ininbergs K."/>
            <person name="Zheng W.W."/>
            <person name="Lapidus A."/>
            <person name="Lowry S."/>
            <person name="Haselkorn R."/>
            <person name="Bergman B."/>
        </authorList>
    </citation>
    <scope>NUCLEOTIDE SEQUENCE [LARGE SCALE GENOMIC DNA]</scope>
    <source>
        <strain evidence="1 2">0708</strain>
    </source>
</reference>
<dbReference type="Proteomes" id="UP000001511">
    <property type="component" value="Chromosome"/>
</dbReference>
<dbReference type="KEGG" id="naz:Aazo_3579"/>
<dbReference type="SUPFAM" id="SSF82199">
    <property type="entry name" value="SET domain"/>
    <property type="match status" value="1"/>
</dbReference>
<dbReference type="Gene3D" id="2.170.270.10">
    <property type="entry name" value="SET domain"/>
    <property type="match status" value="1"/>
</dbReference>
<proteinExistence type="predicted"/>
<gene>
    <name evidence="1" type="ordered locus">Aazo_3579</name>
</gene>
<protein>
    <recommendedName>
        <fullName evidence="3">SET domain-containing protein</fullName>
    </recommendedName>
</protein>
<keyword evidence="2" id="KW-1185">Reference proteome</keyword>
<accession>D7E3K0</accession>
<dbReference type="STRING" id="551115.Aazo_3579"/>